<name>A0A1M4VDJ4_9FIRM</name>
<feature type="domain" description="AAA" evidence="1">
    <location>
        <begin position="22"/>
        <end position="137"/>
    </location>
</feature>
<dbReference type="PANTHER" id="PTHR43566:SF2">
    <property type="entry name" value="DUF4143 DOMAIN-CONTAINING PROTEIN"/>
    <property type="match status" value="1"/>
</dbReference>
<accession>A0A1M4VDJ4</accession>
<evidence type="ECO:0000313" key="3">
    <source>
        <dbReference type="EMBL" id="SHE67005.1"/>
    </source>
</evidence>
<protein>
    <recommendedName>
        <fullName evidence="5">AAA+ ATPase domain-containing protein</fullName>
    </recommendedName>
</protein>
<dbReference type="InterPro" id="IPR041682">
    <property type="entry name" value="AAA_14"/>
</dbReference>
<dbReference type="InterPro" id="IPR018247">
    <property type="entry name" value="EF_Hand_1_Ca_BS"/>
</dbReference>
<gene>
    <name evidence="3" type="ORF">SAMN02745190_00974</name>
</gene>
<organism evidence="3 4">
    <name type="scientific">Schwartzia succinivorans DSM 10502</name>
    <dbReference type="NCBI Taxonomy" id="1123243"/>
    <lineage>
        <taxon>Bacteria</taxon>
        <taxon>Bacillati</taxon>
        <taxon>Bacillota</taxon>
        <taxon>Negativicutes</taxon>
        <taxon>Selenomonadales</taxon>
        <taxon>Selenomonadaceae</taxon>
        <taxon>Schwartzia</taxon>
    </lineage>
</organism>
<dbReference type="InterPro" id="IPR025420">
    <property type="entry name" value="DUF4143"/>
</dbReference>
<dbReference type="Pfam" id="PF13173">
    <property type="entry name" value="AAA_14"/>
    <property type="match status" value="1"/>
</dbReference>
<dbReference type="OrthoDB" id="128089at2"/>
<dbReference type="RefSeq" id="WP_072935040.1">
    <property type="nucleotide sequence ID" value="NZ_FQUG01000003.1"/>
</dbReference>
<dbReference type="AlphaFoldDB" id="A0A1M4VDJ4"/>
<dbReference type="PROSITE" id="PS00018">
    <property type="entry name" value="EF_HAND_1"/>
    <property type="match status" value="1"/>
</dbReference>
<dbReference type="EMBL" id="FQUG01000003">
    <property type="protein sequence ID" value="SHE67005.1"/>
    <property type="molecule type" value="Genomic_DNA"/>
</dbReference>
<evidence type="ECO:0008006" key="5">
    <source>
        <dbReference type="Google" id="ProtNLM"/>
    </source>
</evidence>
<proteinExistence type="predicted"/>
<evidence type="ECO:0000259" key="2">
    <source>
        <dbReference type="Pfam" id="PF13635"/>
    </source>
</evidence>
<dbReference type="PANTHER" id="PTHR43566">
    <property type="entry name" value="CONSERVED PROTEIN"/>
    <property type="match status" value="1"/>
</dbReference>
<evidence type="ECO:0000259" key="1">
    <source>
        <dbReference type="Pfam" id="PF13173"/>
    </source>
</evidence>
<keyword evidence="4" id="KW-1185">Reference proteome</keyword>
<sequence length="425" mass="46582">MAKKYMPRLADKLLAMHLASKGAVLVRGAKWCGKTTTALQAAQSVIFMQDPDNKAQYLELSVLKPSRLLQGDTPHLIDEWQIAPQLWDAVRFAVDQRGAFGQFIMTGSAVPPDTSQVTHTGTGRIANLTMRPMTLYESGESSGEVSLKALFENAHDVDGENELDIDDIAYLICRGGWPQALGCPKDIALRQAIDYFDTVVEGDISRVDGKKRSGDYTKRLLRAYARAVGSQASINSLASDMAVNEETTLSSVTVSDYINALKQIYVIENSLAWNPNLRSKAAIRTSDTRYFVDPSIGAAALGIGPNDLINDLNTMGLFFENMCIRELRTYAEVLDGQVYHYRDKNGLECDAVIHLRNGEYGLIEIKLGGEDAVDKGASTLAALAESIDTTRMKSPAFCMVLTGMGKFAYKRKDGIFVVPVGCLRD</sequence>
<reference evidence="3 4" key="1">
    <citation type="submission" date="2016-11" db="EMBL/GenBank/DDBJ databases">
        <authorList>
            <person name="Jaros S."/>
            <person name="Januszkiewicz K."/>
            <person name="Wedrychowicz H."/>
        </authorList>
    </citation>
    <scope>NUCLEOTIDE SEQUENCE [LARGE SCALE GENOMIC DNA]</scope>
    <source>
        <strain evidence="3 4">DSM 10502</strain>
    </source>
</reference>
<feature type="domain" description="DUF4143" evidence="2">
    <location>
        <begin position="203"/>
        <end position="367"/>
    </location>
</feature>
<evidence type="ECO:0000313" key="4">
    <source>
        <dbReference type="Proteomes" id="UP000184404"/>
    </source>
</evidence>
<dbReference type="Proteomes" id="UP000184404">
    <property type="component" value="Unassembled WGS sequence"/>
</dbReference>
<dbReference type="Pfam" id="PF13635">
    <property type="entry name" value="DUF4143"/>
    <property type="match status" value="1"/>
</dbReference>
<dbReference type="STRING" id="1123243.SAMN02745190_00974"/>